<dbReference type="AlphaFoldDB" id="A0A1Q9EWD5"/>
<protein>
    <submittedName>
        <fullName evidence="3">Uncharacterized protein</fullName>
    </submittedName>
</protein>
<dbReference type="SUPFAM" id="SSF52540">
    <property type="entry name" value="P-loop containing nucleoside triphosphate hydrolases"/>
    <property type="match status" value="1"/>
</dbReference>
<reference evidence="3 4" key="1">
    <citation type="submission" date="2016-02" db="EMBL/GenBank/DDBJ databases">
        <title>Genome analysis of coral dinoflagellate symbionts highlights evolutionary adaptations to a symbiotic lifestyle.</title>
        <authorList>
            <person name="Aranda M."/>
            <person name="Li Y."/>
            <person name="Liew Y.J."/>
            <person name="Baumgarten S."/>
            <person name="Simakov O."/>
            <person name="Wilson M."/>
            <person name="Piel J."/>
            <person name="Ashoor H."/>
            <person name="Bougouffa S."/>
            <person name="Bajic V.B."/>
            <person name="Ryu T."/>
            <person name="Ravasi T."/>
            <person name="Bayer T."/>
            <person name="Micklem G."/>
            <person name="Kim H."/>
            <person name="Bhak J."/>
            <person name="Lajeunesse T.C."/>
            <person name="Voolstra C.R."/>
        </authorList>
    </citation>
    <scope>NUCLEOTIDE SEQUENCE [LARGE SCALE GENOMIC DNA]</scope>
    <source>
        <strain evidence="3 4">CCMP2467</strain>
    </source>
</reference>
<keyword evidence="1" id="KW-0547">Nucleotide-binding</keyword>
<name>A0A1Q9EWD5_SYMMI</name>
<dbReference type="InterPro" id="IPR027417">
    <property type="entry name" value="P-loop_NTPase"/>
</dbReference>
<organism evidence="3 4">
    <name type="scientific">Symbiodinium microadriaticum</name>
    <name type="common">Dinoflagellate</name>
    <name type="synonym">Zooxanthella microadriatica</name>
    <dbReference type="NCBI Taxonomy" id="2951"/>
    <lineage>
        <taxon>Eukaryota</taxon>
        <taxon>Sar</taxon>
        <taxon>Alveolata</taxon>
        <taxon>Dinophyceae</taxon>
        <taxon>Suessiales</taxon>
        <taxon>Symbiodiniaceae</taxon>
        <taxon>Symbiodinium</taxon>
    </lineage>
</organism>
<dbReference type="Pfam" id="PF00071">
    <property type="entry name" value="Ras"/>
    <property type="match status" value="1"/>
</dbReference>
<dbReference type="Proteomes" id="UP000186817">
    <property type="component" value="Unassembled WGS sequence"/>
</dbReference>
<evidence type="ECO:0000256" key="2">
    <source>
        <dbReference type="SAM" id="MobiDB-lite"/>
    </source>
</evidence>
<feature type="region of interest" description="Disordered" evidence="2">
    <location>
        <begin position="270"/>
        <end position="376"/>
    </location>
</feature>
<dbReference type="PANTHER" id="PTHR47978">
    <property type="match status" value="1"/>
</dbReference>
<evidence type="ECO:0000256" key="1">
    <source>
        <dbReference type="ARBA" id="ARBA00022741"/>
    </source>
</evidence>
<dbReference type="PROSITE" id="PS51419">
    <property type="entry name" value="RAB"/>
    <property type="match status" value="1"/>
</dbReference>
<feature type="compositionally biased region" description="Pro residues" evidence="2">
    <location>
        <begin position="356"/>
        <end position="366"/>
    </location>
</feature>
<feature type="region of interest" description="Disordered" evidence="2">
    <location>
        <begin position="243"/>
        <end position="262"/>
    </location>
</feature>
<dbReference type="OrthoDB" id="299781at2759"/>
<dbReference type="EMBL" id="LSRX01000054">
    <property type="protein sequence ID" value="OLQ11764.1"/>
    <property type="molecule type" value="Genomic_DNA"/>
</dbReference>
<keyword evidence="4" id="KW-1185">Reference proteome</keyword>
<feature type="compositionally biased region" description="Basic and acidic residues" evidence="2">
    <location>
        <begin position="287"/>
        <end position="303"/>
    </location>
</feature>
<dbReference type="PRINTS" id="PR00449">
    <property type="entry name" value="RASTRNSFRMNG"/>
</dbReference>
<dbReference type="InterPro" id="IPR001806">
    <property type="entry name" value="Small_GTPase"/>
</dbReference>
<dbReference type="Gene3D" id="3.40.50.300">
    <property type="entry name" value="P-loop containing nucleotide triphosphate hydrolases"/>
    <property type="match status" value="1"/>
</dbReference>
<evidence type="ECO:0000313" key="3">
    <source>
        <dbReference type="EMBL" id="OLQ11764.1"/>
    </source>
</evidence>
<comment type="caution">
    <text evidence="3">The sequence shown here is derived from an EMBL/GenBank/DDBJ whole genome shotgun (WGS) entry which is preliminary data.</text>
</comment>
<accession>A0A1Q9EWD5</accession>
<sequence length="389" mass="43906">MELELFSITVLGGSRCGKTTLINAFVNNYCPSVAEETESAQLYYKTLSVTSKGDAAAPPQPALVEIEDTYAASKTDGMDAYNEPRKIENFLRMDRSVHADGEAVELLQGFETPEVGEYRPLSSQRMAFMLVFDCTSRTSLKEAQDLHNALRLDIDAVTRPVVCLVASRLDADVTDGEHRRAAQRYAKDSNISYFELSAYDLKKVKQLFRNVLSEIYSREDLWRHMQKRRKAFSRVEDIDKNEFDNENSREAQKKAEEEEYTRLEREAVEAARENKVRMSRAADAAEAEERRRQASEEERRRSTQEASKALHQLGEQDEDPVPCEPQVKAIAAAMVSSAPPTSSGPRLRWERKAFAPPLPPSSPPPGANSQTLSEDRFGLARWLPPSFFS</sequence>
<dbReference type="GO" id="GO:0003924">
    <property type="term" value="F:GTPase activity"/>
    <property type="evidence" value="ECO:0007669"/>
    <property type="project" value="InterPro"/>
</dbReference>
<gene>
    <name evidence="3" type="ORF">AK812_SmicGene4327</name>
</gene>
<evidence type="ECO:0000313" key="4">
    <source>
        <dbReference type="Proteomes" id="UP000186817"/>
    </source>
</evidence>
<dbReference type="GO" id="GO:0005525">
    <property type="term" value="F:GTP binding"/>
    <property type="evidence" value="ECO:0007669"/>
    <property type="project" value="InterPro"/>
</dbReference>
<proteinExistence type="predicted"/>